<dbReference type="OrthoDB" id="10250354at2759"/>
<keyword evidence="4" id="KW-1185">Reference proteome</keyword>
<reference evidence="3 4" key="1">
    <citation type="journal article" date="2012" name="Appl. Environ. Microbiol.">
        <title>Short-read sequencing for genomic analysis of the brown rot fungus Fibroporia radiculosa.</title>
        <authorList>
            <person name="Tang J.D."/>
            <person name="Perkins A.D."/>
            <person name="Sonstegard T.S."/>
            <person name="Schroeder S.G."/>
            <person name="Burgess S.C."/>
            <person name="Diehl S.V."/>
        </authorList>
    </citation>
    <scope>NUCLEOTIDE SEQUENCE [LARGE SCALE GENOMIC DNA]</scope>
    <source>
        <strain evidence="3 4">TFFH 294</strain>
    </source>
</reference>
<evidence type="ECO:0000313" key="3">
    <source>
        <dbReference type="EMBL" id="CCL98469.1"/>
    </source>
</evidence>
<dbReference type="PANTHER" id="PTHR44200">
    <property type="entry name" value="DNAJ HOMOLOG SUBFAMILY C MEMBER 7"/>
    <property type="match status" value="1"/>
</dbReference>
<gene>
    <name evidence="3" type="ORF">FIBRA_00467</name>
</gene>
<dbReference type="Pfam" id="PF00226">
    <property type="entry name" value="DnaJ"/>
    <property type="match status" value="1"/>
</dbReference>
<proteinExistence type="predicted"/>
<dbReference type="InterPro" id="IPR018253">
    <property type="entry name" value="DnaJ_domain_CS"/>
</dbReference>
<dbReference type="PANTHER" id="PTHR44200:SF1">
    <property type="entry name" value="DNAJ HOMOLOG SUBFAMILY C MEMBER 7"/>
    <property type="match status" value="1"/>
</dbReference>
<dbReference type="CDD" id="cd06257">
    <property type="entry name" value="DnaJ"/>
    <property type="match status" value="1"/>
</dbReference>
<organism evidence="3 4">
    <name type="scientific">Fibroporia radiculosa</name>
    <dbReference type="NCBI Taxonomy" id="599839"/>
    <lineage>
        <taxon>Eukaryota</taxon>
        <taxon>Fungi</taxon>
        <taxon>Dikarya</taxon>
        <taxon>Basidiomycota</taxon>
        <taxon>Agaricomycotina</taxon>
        <taxon>Agaricomycetes</taxon>
        <taxon>Polyporales</taxon>
        <taxon>Fibroporiaceae</taxon>
        <taxon>Fibroporia</taxon>
    </lineage>
</organism>
<dbReference type="SUPFAM" id="SSF48452">
    <property type="entry name" value="TPR-like"/>
    <property type="match status" value="2"/>
</dbReference>
<evidence type="ECO:0000259" key="2">
    <source>
        <dbReference type="PROSITE" id="PS50076"/>
    </source>
</evidence>
<dbReference type="InParanoid" id="J4H019"/>
<dbReference type="InterPro" id="IPR019734">
    <property type="entry name" value="TPR_rpt"/>
</dbReference>
<dbReference type="EMBL" id="HE796885">
    <property type="protein sequence ID" value="CCL98469.1"/>
    <property type="molecule type" value="Genomic_DNA"/>
</dbReference>
<dbReference type="AlphaFoldDB" id="J4H019"/>
<feature type="domain" description="J" evidence="2">
    <location>
        <begin position="383"/>
        <end position="444"/>
    </location>
</feature>
<dbReference type="InterPro" id="IPR036869">
    <property type="entry name" value="J_dom_sf"/>
</dbReference>
<protein>
    <recommendedName>
        <fullName evidence="2">J domain-containing protein</fullName>
    </recommendedName>
</protein>
<dbReference type="Proteomes" id="UP000006352">
    <property type="component" value="Unassembled WGS sequence"/>
</dbReference>
<dbReference type="PROSITE" id="PS00636">
    <property type="entry name" value="DNAJ_1"/>
    <property type="match status" value="1"/>
</dbReference>
<sequence>MKSGKYDRAAVLLTNAICEPTASDMAPLSYSSKRFEAIDSSTLALFTSRGVALAQSHDFNAAIADFNTAISKGLSLTSEEILWMARSHLYLGSTASALFIIEDVLRLDPQNEDARALRKRLMALEVHIQSYQKAQSCANWRAARTAYQSCLTIFAEENGPLPVQFRCWGIELQLAECDWEKAVSGTEYLLSKEPEAVQVITLRAVVLLLVGNCSEALLHLAVVLRLDPDNKNLLALRTRCKDIKQLQEEGETLGLGGKWSEAIRKWNEALTLVGEKGTEGGGGPLRAKLLHRIANGQLKLGQLSDGLRTIDSALKLDQVSPRAHIVRGRLHLALRLYDLAVDDLKAAVQYGISKLNQDELAELQAELASATRKAAAERGRPPNYYSVLGLPRRCTASDIRKAYTTQALKHHPDKGGMEEMFKRVFEAYSVLKDPKARRSYDATLSASHG</sequence>
<dbReference type="HOGENOM" id="CLU_015935_3_0_1"/>
<dbReference type="InterPro" id="IPR011990">
    <property type="entry name" value="TPR-like_helical_dom_sf"/>
</dbReference>
<dbReference type="RefSeq" id="XP_012177752.1">
    <property type="nucleotide sequence ID" value="XM_012322362.1"/>
</dbReference>
<dbReference type="InterPro" id="IPR001623">
    <property type="entry name" value="DnaJ_domain"/>
</dbReference>
<dbReference type="SMART" id="SM00271">
    <property type="entry name" value="DnaJ"/>
    <property type="match status" value="1"/>
</dbReference>
<name>J4H019_9APHY</name>
<evidence type="ECO:0000256" key="1">
    <source>
        <dbReference type="SAM" id="Coils"/>
    </source>
</evidence>
<evidence type="ECO:0000313" key="4">
    <source>
        <dbReference type="Proteomes" id="UP000006352"/>
    </source>
</evidence>
<accession>J4H019</accession>
<keyword evidence="1" id="KW-0175">Coiled coil</keyword>
<dbReference type="PROSITE" id="PS50076">
    <property type="entry name" value="DNAJ_2"/>
    <property type="match status" value="1"/>
</dbReference>
<dbReference type="SUPFAM" id="SSF46565">
    <property type="entry name" value="Chaperone J-domain"/>
    <property type="match status" value="1"/>
</dbReference>
<dbReference type="InterPro" id="IPR052758">
    <property type="entry name" value="SRC_co-chaperone"/>
</dbReference>
<dbReference type="PRINTS" id="PR00625">
    <property type="entry name" value="JDOMAIN"/>
</dbReference>
<dbReference type="Gene3D" id="1.25.40.10">
    <property type="entry name" value="Tetratricopeptide repeat domain"/>
    <property type="match status" value="1"/>
</dbReference>
<dbReference type="FunCoup" id="J4H019">
    <property type="interactions" value="653"/>
</dbReference>
<dbReference type="Gene3D" id="1.10.287.110">
    <property type="entry name" value="DnaJ domain"/>
    <property type="match status" value="1"/>
</dbReference>
<dbReference type="STRING" id="599839.J4H019"/>
<feature type="coiled-coil region" evidence="1">
    <location>
        <begin position="353"/>
        <end position="380"/>
    </location>
</feature>
<dbReference type="Pfam" id="PF13432">
    <property type="entry name" value="TPR_16"/>
    <property type="match status" value="1"/>
</dbReference>
<dbReference type="GeneID" id="24093380"/>
<dbReference type="SMART" id="SM00028">
    <property type="entry name" value="TPR"/>
    <property type="match status" value="6"/>
</dbReference>